<dbReference type="SUPFAM" id="SSF48403">
    <property type="entry name" value="Ankyrin repeat"/>
    <property type="match status" value="1"/>
</dbReference>
<accession>V4AZL3</accession>
<dbReference type="EMBL" id="KB200084">
    <property type="protein sequence ID" value="ESP03178.1"/>
    <property type="molecule type" value="Genomic_DNA"/>
</dbReference>
<evidence type="ECO:0000256" key="1">
    <source>
        <dbReference type="PROSITE-ProRule" id="PRU00023"/>
    </source>
</evidence>
<feature type="repeat" description="ANK" evidence="1">
    <location>
        <begin position="170"/>
        <end position="208"/>
    </location>
</feature>
<dbReference type="InterPro" id="IPR002110">
    <property type="entry name" value="Ankyrin_rpt"/>
</dbReference>
<dbReference type="Proteomes" id="UP000030746">
    <property type="component" value="Unassembled WGS sequence"/>
</dbReference>
<sequence>MNTTSLIWLSVTDNVNVIVKTLRNITSVSPVDNPYTQFIPDNVISILSQYGKLFCDRRFSVLIMVLVPLLFFISSKSSRKRKRKTNEPLPSCFNENKSERSNIFDVAKTAYEEGHTEQVIEMVESTGYDVNYIPPLSDLSLFLCGCLSGCENLIIYLLKKGGDVLSTTEDGDTPLYLATFGVLNSESPNLNVIKILLIAGADPNICNEAGIYPIDSAINAGNLEAAELLRIDINNPYERDFGQPQTPTHITVGLQSPQRKLLMESSRHRQSHLLDH</sequence>
<dbReference type="OrthoDB" id="194358at2759"/>
<protein>
    <submittedName>
        <fullName evidence="3">Uncharacterized protein</fullName>
    </submittedName>
</protein>
<gene>
    <name evidence="3" type="ORF">LOTGIDRAFT_171651</name>
</gene>
<dbReference type="SMART" id="SM00248">
    <property type="entry name" value="ANK"/>
    <property type="match status" value="3"/>
</dbReference>
<dbReference type="Gene3D" id="1.25.40.20">
    <property type="entry name" value="Ankyrin repeat-containing domain"/>
    <property type="match status" value="1"/>
</dbReference>
<keyword evidence="2" id="KW-1133">Transmembrane helix</keyword>
<name>V4AZL3_LOTGI</name>
<dbReference type="HOGENOM" id="CLU_1009302_0_0_1"/>
<keyword evidence="2" id="KW-0472">Membrane</keyword>
<proteinExistence type="predicted"/>
<keyword evidence="4" id="KW-1185">Reference proteome</keyword>
<feature type="transmembrane region" description="Helical" evidence="2">
    <location>
        <begin position="57"/>
        <end position="74"/>
    </location>
</feature>
<dbReference type="OMA" id="NPHVWDI"/>
<dbReference type="PROSITE" id="PS50088">
    <property type="entry name" value="ANK_REPEAT"/>
    <property type="match status" value="1"/>
</dbReference>
<dbReference type="KEGG" id="lgi:LOTGIDRAFT_171651"/>
<dbReference type="AlphaFoldDB" id="V4AZL3"/>
<keyword evidence="2" id="KW-0812">Transmembrane</keyword>
<dbReference type="STRING" id="225164.V4AZL3"/>
<evidence type="ECO:0000313" key="4">
    <source>
        <dbReference type="Proteomes" id="UP000030746"/>
    </source>
</evidence>
<dbReference type="CTD" id="20241852"/>
<dbReference type="Pfam" id="PF13637">
    <property type="entry name" value="Ank_4"/>
    <property type="match status" value="1"/>
</dbReference>
<organism evidence="3 4">
    <name type="scientific">Lottia gigantea</name>
    <name type="common">Giant owl limpet</name>
    <dbReference type="NCBI Taxonomy" id="225164"/>
    <lineage>
        <taxon>Eukaryota</taxon>
        <taxon>Metazoa</taxon>
        <taxon>Spiralia</taxon>
        <taxon>Lophotrochozoa</taxon>
        <taxon>Mollusca</taxon>
        <taxon>Gastropoda</taxon>
        <taxon>Patellogastropoda</taxon>
        <taxon>Lottioidea</taxon>
        <taxon>Lottiidae</taxon>
        <taxon>Lottia</taxon>
    </lineage>
</organism>
<reference evidence="3 4" key="1">
    <citation type="journal article" date="2013" name="Nature">
        <title>Insights into bilaterian evolution from three spiralian genomes.</title>
        <authorList>
            <person name="Simakov O."/>
            <person name="Marletaz F."/>
            <person name="Cho S.J."/>
            <person name="Edsinger-Gonzales E."/>
            <person name="Havlak P."/>
            <person name="Hellsten U."/>
            <person name="Kuo D.H."/>
            <person name="Larsson T."/>
            <person name="Lv J."/>
            <person name="Arendt D."/>
            <person name="Savage R."/>
            <person name="Osoegawa K."/>
            <person name="de Jong P."/>
            <person name="Grimwood J."/>
            <person name="Chapman J.A."/>
            <person name="Shapiro H."/>
            <person name="Aerts A."/>
            <person name="Otillar R.P."/>
            <person name="Terry A.Y."/>
            <person name="Boore J.L."/>
            <person name="Grigoriev I.V."/>
            <person name="Lindberg D.R."/>
            <person name="Seaver E.C."/>
            <person name="Weisblat D.A."/>
            <person name="Putnam N.H."/>
            <person name="Rokhsar D.S."/>
        </authorList>
    </citation>
    <scope>NUCLEOTIDE SEQUENCE [LARGE SCALE GENOMIC DNA]</scope>
</reference>
<keyword evidence="1" id="KW-0040">ANK repeat</keyword>
<dbReference type="RefSeq" id="XP_009046101.1">
    <property type="nucleotide sequence ID" value="XM_009047853.1"/>
</dbReference>
<evidence type="ECO:0000313" key="3">
    <source>
        <dbReference type="EMBL" id="ESP03178.1"/>
    </source>
</evidence>
<dbReference type="GeneID" id="20241852"/>
<evidence type="ECO:0000256" key="2">
    <source>
        <dbReference type="SAM" id="Phobius"/>
    </source>
</evidence>
<dbReference type="InterPro" id="IPR036770">
    <property type="entry name" value="Ankyrin_rpt-contain_sf"/>
</dbReference>